<name>A0A0C2YK66_HEBCY</name>
<evidence type="ECO:0008006" key="3">
    <source>
        <dbReference type="Google" id="ProtNLM"/>
    </source>
</evidence>
<organism evidence="1 2">
    <name type="scientific">Hebeloma cylindrosporum</name>
    <dbReference type="NCBI Taxonomy" id="76867"/>
    <lineage>
        <taxon>Eukaryota</taxon>
        <taxon>Fungi</taxon>
        <taxon>Dikarya</taxon>
        <taxon>Basidiomycota</taxon>
        <taxon>Agaricomycotina</taxon>
        <taxon>Agaricomycetes</taxon>
        <taxon>Agaricomycetidae</taxon>
        <taxon>Agaricales</taxon>
        <taxon>Agaricineae</taxon>
        <taxon>Hymenogastraceae</taxon>
        <taxon>Hebeloma</taxon>
    </lineage>
</organism>
<sequence length="584" mass="66296">MKLDPILAELLRNNEFPSEPKLQEAMQLRTQTNEDLLQIDAEIQRLQAKRELIQSSIDIYNTILSPARRLLPDILREIFYHCTDQTYPVLSATEAPMLLTRVCGLWRSVAFSSPRIWARLHIPLPGDPRNSRYRAFRRNDDGMVEVIRQHFSKMIQLRCQAVKDWLDRSGSLPLSLSISHPLDMPFDNNHPEDDELVNLLFRTIRPFASRWRQLDLSMPSHIYQKLETILALDNLTMLPYTKGDTPLSSPISLTSPPPFHIIELPELKALSISWRELSRSLGHYPNSWHRLTDICFKTSVSDADLLEMLKKCHNLVSLDVTFDLSRGIPTSPESPLEMVLLPQLEILKIYEPGPFASRISAINAPHLKSLQFRSHVHNNGSLEPALGRAQGREPLFWFISNAAASLETLSIYSGSSFSLEYISRCFALAIHVKGLILSARSVNLTPQPLEFLEDIHSEFSGDSSILGILKIQIPENESSVPRSTPVKSDIILPKLESLEAYGAHVISDRTLRTILTSRIDAAQCGLTSPLRRVTVQSTRRKREDIIPEIVARARDAGMEMKLDLLYRPSARDKRPFSPYFLLPG</sequence>
<evidence type="ECO:0000313" key="1">
    <source>
        <dbReference type="EMBL" id="KIM41437.1"/>
    </source>
</evidence>
<dbReference type="SUPFAM" id="SSF52047">
    <property type="entry name" value="RNI-like"/>
    <property type="match status" value="1"/>
</dbReference>
<dbReference type="Gene3D" id="3.80.10.10">
    <property type="entry name" value="Ribonuclease Inhibitor"/>
    <property type="match status" value="1"/>
</dbReference>
<dbReference type="OrthoDB" id="3063971at2759"/>
<gene>
    <name evidence="1" type="ORF">M413DRAFT_27789</name>
</gene>
<evidence type="ECO:0000313" key="2">
    <source>
        <dbReference type="Proteomes" id="UP000053424"/>
    </source>
</evidence>
<dbReference type="EMBL" id="KN831780">
    <property type="protein sequence ID" value="KIM41437.1"/>
    <property type="molecule type" value="Genomic_DNA"/>
</dbReference>
<proteinExistence type="predicted"/>
<keyword evidence="2" id="KW-1185">Reference proteome</keyword>
<dbReference type="STRING" id="686832.A0A0C2YK66"/>
<protein>
    <recommendedName>
        <fullName evidence="3">F-box domain-containing protein</fullName>
    </recommendedName>
</protein>
<reference evidence="1 2" key="1">
    <citation type="submission" date="2014-04" db="EMBL/GenBank/DDBJ databases">
        <authorList>
            <consortium name="DOE Joint Genome Institute"/>
            <person name="Kuo A."/>
            <person name="Gay G."/>
            <person name="Dore J."/>
            <person name="Kohler A."/>
            <person name="Nagy L.G."/>
            <person name="Floudas D."/>
            <person name="Copeland A."/>
            <person name="Barry K.W."/>
            <person name="Cichocki N."/>
            <person name="Veneault-Fourrey C."/>
            <person name="LaButti K."/>
            <person name="Lindquist E.A."/>
            <person name="Lipzen A."/>
            <person name="Lundell T."/>
            <person name="Morin E."/>
            <person name="Murat C."/>
            <person name="Sun H."/>
            <person name="Tunlid A."/>
            <person name="Henrissat B."/>
            <person name="Grigoriev I.V."/>
            <person name="Hibbett D.S."/>
            <person name="Martin F."/>
            <person name="Nordberg H.P."/>
            <person name="Cantor M.N."/>
            <person name="Hua S.X."/>
        </authorList>
    </citation>
    <scope>NUCLEOTIDE SEQUENCE [LARGE SCALE GENOMIC DNA]</scope>
    <source>
        <strain evidence="2">h7</strain>
    </source>
</reference>
<accession>A0A0C2YK66</accession>
<dbReference type="InterPro" id="IPR032675">
    <property type="entry name" value="LRR_dom_sf"/>
</dbReference>
<dbReference type="HOGENOM" id="CLU_018544_12_0_1"/>
<dbReference type="AlphaFoldDB" id="A0A0C2YK66"/>
<dbReference type="Proteomes" id="UP000053424">
    <property type="component" value="Unassembled WGS sequence"/>
</dbReference>
<reference evidence="2" key="2">
    <citation type="submission" date="2015-01" db="EMBL/GenBank/DDBJ databases">
        <title>Evolutionary Origins and Diversification of the Mycorrhizal Mutualists.</title>
        <authorList>
            <consortium name="DOE Joint Genome Institute"/>
            <consortium name="Mycorrhizal Genomics Consortium"/>
            <person name="Kohler A."/>
            <person name="Kuo A."/>
            <person name="Nagy L.G."/>
            <person name="Floudas D."/>
            <person name="Copeland A."/>
            <person name="Barry K.W."/>
            <person name="Cichocki N."/>
            <person name="Veneault-Fourrey C."/>
            <person name="LaButti K."/>
            <person name="Lindquist E.A."/>
            <person name="Lipzen A."/>
            <person name="Lundell T."/>
            <person name="Morin E."/>
            <person name="Murat C."/>
            <person name="Riley R."/>
            <person name="Ohm R."/>
            <person name="Sun H."/>
            <person name="Tunlid A."/>
            <person name="Henrissat B."/>
            <person name="Grigoriev I.V."/>
            <person name="Hibbett D.S."/>
            <person name="Martin F."/>
        </authorList>
    </citation>
    <scope>NUCLEOTIDE SEQUENCE [LARGE SCALE GENOMIC DNA]</scope>
    <source>
        <strain evidence="2">h7</strain>
    </source>
</reference>